<evidence type="ECO:0008006" key="7">
    <source>
        <dbReference type="Google" id="ProtNLM"/>
    </source>
</evidence>
<dbReference type="GO" id="GO:0016593">
    <property type="term" value="C:Cdc73/Paf1 complex"/>
    <property type="evidence" value="ECO:0007669"/>
    <property type="project" value="InterPro"/>
</dbReference>
<dbReference type="Proteomes" id="UP000076842">
    <property type="component" value="Unassembled WGS sequence"/>
</dbReference>
<evidence type="ECO:0000256" key="2">
    <source>
        <dbReference type="ARBA" id="ARBA00007560"/>
    </source>
</evidence>
<keyword evidence="3" id="KW-0539">Nucleus</keyword>
<dbReference type="PANTHER" id="PTHR23188">
    <property type="entry name" value="RNA POLYMERASE II-ASSOCIATED FACTOR 1 HOMOLOG"/>
    <property type="match status" value="1"/>
</dbReference>
<dbReference type="InParanoid" id="A0A165HW95"/>
<gene>
    <name evidence="5" type="ORF">CALCODRAFT_165587</name>
</gene>
<dbReference type="PANTHER" id="PTHR23188:SF12">
    <property type="entry name" value="RNA POLYMERASE II-ASSOCIATED FACTOR 1 HOMOLOG"/>
    <property type="match status" value="1"/>
</dbReference>
<evidence type="ECO:0000313" key="5">
    <source>
        <dbReference type="EMBL" id="KZT59829.1"/>
    </source>
</evidence>
<dbReference type="Pfam" id="PF03985">
    <property type="entry name" value="Paf1"/>
    <property type="match status" value="1"/>
</dbReference>
<proteinExistence type="inferred from homology"/>
<dbReference type="GO" id="GO:0006368">
    <property type="term" value="P:transcription elongation by RNA polymerase II"/>
    <property type="evidence" value="ECO:0007669"/>
    <property type="project" value="InterPro"/>
</dbReference>
<sequence length="442" mass="49226">MSRRSKNDLILRTRFSNPLPEPPLPPKLLHIPTTPARYAAPAFTDAMWDSRPWPMLVDSEFGMPLDLAPFAAVWRAAEEDPAMNPAREAPTDPRDAFLFEHIVPSTSSGPSSLPNVSWLRKTEYISKEAVNRVSALPPAATESKALAMQPVDVSQERQLALVEESFAAVKTPWEGLTHPARPGARAVATMPVLPDDRTWGTKLDVYRFAEKPGDREGEGQGPDPRLESAIIRPMKTEDEDAWLAYYLLADDDAAQAYRARLSAPDDGVGPGEEQDQEQDQEKPSEFRWVRDYETMRVHQEMQGEAIVLLDDGSVTGRAPGAYYKNIERRMWLRKRRVRKNDTSYASSRWDAIHLRHAPMEGPELAEYREGLAEVTDPEYWARRALEAELDAEGEADADAEGEMEVDADAEGELDGEGQAGTPLPDGMRVEVNGHGGDPFEAL</sequence>
<dbReference type="EMBL" id="KV423936">
    <property type="protein sequence ID" value="KZT59829.1"/>
    <property type="molecule type" value="Genomic_DNA"/>
</dbReference>
<evidence type="ECO:0000256" key="3">
    <source>
        <dbReference type="ARBA" id="ARBA00023242"/>
    </source>
</evidence>
<feature type="region of interest" description="Disordered" evidence="4">
    <location>
        <begin position="262"/>
        <end position="284"/>
    </location>
</feature>
<organism evidence="5 6">
    <name type="scientific">Calocera cornea HHB12733</name>
    <dbReference type="NCBI Taxonomy" id="1353952"/>
    <lineage>
        <taxon>Eukaryota</taxon>
        <taxon>Fungi</taxon>
        <taxon>Dikarya</taxon>
        <taxon>Basidiomycota</taxon>
        <taxon>Agaricomycotina</taxon>
        <taxon>Dacrymycetes</taxon>
        <taxon>Dacrymycetales</taxon>
        <taxon>Dacrymycetaceae</taxon>
        <taxon>Calocera</taxon>
    </lineage>
</organism>
<feature type="region of interest" description="Disordered" evidence="4">
    <location>
        <begin position="390"/>
        <end position="442"/>
    </location>
</feature>
<dbReference type="OrthoDB" id="10260285at2759"/>
<keyword evidence="6" id="KW-1185">Reference proteome</keyword>
<dbReference type="GO" id="GO:0000993">
    <property type="term" value="F:RNA polymerase II complex binding"/>
    <property type="evidence" value="ECO:0007669"/>
    <property type="project" value="TreeGrafter"/>
</dbReference>
<evidence type="ECO:0000256" key="4">
    <source>
        <dbReference type="SAM" id="MobiDB-lite"/>
    </source>
</evidence>
<dbReference type="STRING" id="1353952.A0A165HW95"/>
<feature type="compositionally biased region" description="Acidic residues" evidence="4">
    <location>
        <begin position="390"/>
        <end position="415"/>
    </location>
</feature>
<protein>
    <recommendedName>
        <fullName evidence="7">Paf1-domain-containing protein</fullName>
    </recommendedName>
</protein>
<reference evidence="5 6" key="1">
    <citation type="journal article" date="2016" name="Mol. Biol. Evol.">
        <title>Comparative Genomics of Early-Diverging Mushroom-Forming Fungi Provides Insights into the Origins of Lignocellulose Decay Capabilities.</title>
        <authorList>
            <person name="Nagy L.G."/>
            <person name="Riley R."/>
            <person name="Tritt A."/>
            <person name="Adam C."/>
            <person name="Daum C."/>
            <person name="Floudas D."/>
            <person name="Sun H."/>
            <person name="Yadav J.S."/>
            <person name="Pangilinan J."/>
            <person name="Larsson K.H."/>
            <person name="Matsuura K."/>
            <person name="Barry K."/>
            <person name="Labutti K."/>
            <person name="Kuo R."/>
            <person name="Ohm R.A."/>
            <person name="Bhattacharya S.S."/>
            <person name="Shirouzu T."/>
            <person name="Yoshinaga Y."/>
            <person name="Martin F.M."/>
            <person name="Grigoriev I.V."/>
            <person name="Hibbett D.S."/>
        </authorList>
    </citation>
    <scope>NUCLEOTIDE SEQUENCE [LARGE SCALE GENOMIC DNA]</scope>
    <source>
        <strain evidence="5 6">HHB12733</strain>
    </source>
</reference>
<name>A0A165HW95_9BASI</name>
<evidence type="ECO:0000313" key="6">
    <source>
        <dbReference type="Proteomes" id="UP000076842"/>
    </source>
</evidence>
<evidence type="ECO:0000256" key="1">
    <source>
        <dbReference type="ARBA" id="ARBA00004123"/>
    </source>
</evidence>
<dbReference type="FunCoup" id="A0A165HW95">
    <property type="interactions" value="556"/>
</dbReference>
<dbReference type="InterPro" id="IPR007133">
    <property type="entry name" value="RNA_pol_II-assoc_Paf1"/>
</dbReference>
<comment type="subcellular location">
    <subcellularLocation>
        <location evidence="1">Nucleus</location>
    </subcellularLocation>
</comment>
<dbReference type="AlphaFoldDB" id="A0A165HW95"/>
<comment type="similarity">
    <text evidence="2">Belongs to the PAF1 family.</text>
</comment>
<accession>A0A165HW95</accession>
<dbReference type="GO" id="GO:0003682">
    <property type="term" value="F:chromatin binding"/>
    <property type="evidence" value="ECO:0007669"/>
    <property type="project" value="TreeGrafter"/>
</dbReference>